<reference evidence="2" key="1">
    <citation type="submission" date="2023-06" db="EMBL/GenBank/DDBJ databases">
        <title>Genomic analysis of the entomopathogenic nematode Steinernema hermaphroditum.</title>
        <authorList>
            <person name="Schwarz E.M."/>
            <person name="Heppert J.K."/>
            <person name="Baniya A."/>
            <person name="Schwartz H.T."/>
            <person name="Tan C.-H."/>
            <person name="Antoshechkin I."/>
            <person name="Sternberg P.W."/>
            <person name="Goodrich-Blair H."/>
            <person name="Dillman A.R."/>
        </authorList>
    </citation>
    <scope>NUCLEOTIDE SEQUENCE</scope>
    <source>
        <strain evidence="2">PS9179</strain>
        <tissue evidence="2">Whole animal</tissue>
    </source>
</reference>
<dbReference type="EMBL" id="JAUCMV010000002">
    <property type="protein sequence ID" value="KAK0420149.1"/>
    <property type="molecule type" value="Genomic_DNA"/>
</dbReference>
<feature type="chain" id="PRO_5041301514" description="Peptidase M13 N-terminal domain-containing protein" evidence="1">
    <location>
        <begin position="22"/>
        <end position="822"/>
    </location>
</feature>
<protein>
    <recommendedName>
        <fullName evidence="4">Peptidase M13 N-terminal domain-containing protein</fullName>
    </recommendedName>
</protein>
<organism evidence="2 3">
    <name type="scientific">Steinernema hermaphroditum</name>
    <dbReference type="NCBI Taxonomy" id="289476"/>
    <lineage>
        <taxon>Eukaryota</taxon>
        <taxon>Metazoa</taxon>
        <taxon>Ecdysozoa</taxon>
        <taxon>Nematoda</taxon>
        <taxon>Chromadorea</taxon>
        <taxon>Rhabditida</taxon>
        <taxon>Tylenchina</taxon>
        <taxon>Panagrolaimomorpha</taxon>
        <taxon>Strongyloidoidea</taxon>
        <taxon>Steinernematidae</taxon>
        <taxon>Steinernema</taxon>
    </lineage>
</organism>
<evidence type="ECO:0000256" key="1">
    <source>
        <dbReference type="SAM" id="SignalP"/>
    </source>
</evidence>
<evidence type="ECO:0000313" key="2">
    <source>
        <dbReference type="EMBL" id="KAK0420149.1"/>
    </source>
</evidence>
<dbReference type="InterPro" id="IPR024079">
    <property type="entry name" value="MetalloPept_cat_dom_sf"/>
</dbReference>
<comment type="caution">
    <text evidence="2">The sequence shown here is derived from an EMBL/GenBank/DDBJ whole genome shotgun (WGS) entry which is preliminary data.</text>
</comment>
<keyword evidence="1" id="KW-0732">Signal</keyword>
<name>A0AA39IBE1_9BILA</name>
<feature type="signal peptide" evidence="1">
    <location>
        <begin position="1"/>
        <end position="21"/>
    </location>
</feature>
<keyword evidence="3" id="KW-1185">Reference proteome</keyword>
<accession>A0AA39IBE1</accession>
<dbReference type="Proteomes" id="UP001175271">
    <property type="component" value="Unassembled WGS sequence"/>
</dbReference>
<proteinExistence type="predicted"/>
<dbReference type="GO" id="GO:0006508">
    <property type="term" value="P:proteolysis"/>
    <property type="evidence" value="ECO:0007669"/>
    <property type="project" value="InterPro"/>
</dbReference>
<gene>
    <name evidence="2" type="ORF">QR680_014541</name>
</gene>
<dbReference type="PROSITE" id="PS51885">
    <property type="entry name" value="NEPRILYSIN"/>
    <property type="match status" value="1"/>
</dbReference>
<dbReference type="InterPro" id="IPR000718">
    <property type="entry name" value="Peptidase_M13"/>
</dbReference>
<dbReference type="AlphaFoldDB" id="A0AA39IBE1"/>
<dbReference type="GO" id="GO:0004222">
    <property type="term" value="F:metalloendopeptidase activity"/>
    <property type="evidence" value="ECO:0007669"/>
    <property type="project" value="InterPro"/>
</dbReference>
<sequence length="822" mass="96926">MKRTVVLLLLSFLCVYSTRLAHKFSSTVHPCDDFEEFVCNEDENGGLSPLFDSLRNGFYDRLKEALLKDNDVVIEGLKNLFAGPNITFQVDFPYHSHVPTRYLNLTYHNGLTNNTHRIDTTQIQVYLNLLFSKYTHQNKLRNANWTNEVYNLYDDVKAQVIGIVQNSTLEQEHINKFVSSFKQQGVDGGLENEESYFYVLMSALSTIQQRFIDLKNTLTLEADCNDDCKIKRYSNLVETAMNETVYSDRTLERLPFVLSIPQELRDILNRMFIRTKYLEQDLVLVPVAFFYVPWTEDSIEYMMKYNELIYQFSLEAFTDVVSDDDRFLQMAKGDGFKCYHRAGYCRAHIEFLEAVRLTTKIIKERTEDGGSGFSDLHWFFFYMQSRWCIHGMTEEEYACDSTFKPFLKQSTDFQKAFNCKPGHKLPLFDSLRNGFYDRIKEEFLKDNDMIVEQFKKIYDGPNVTFHVDFPYNPRISTRHLKLTYHDKITNVTKEINTTGIHNYLNHLYLKYALQHELIPNFRRLRDLYFGIINEIREMTTTNIDVIGYEGSRSFWKHIRGHYLAGVEEDGLRLEKYSRFVQEAFNEILVKNARKDTLRLIFPYEGRKIVEIDMLNRSFFNIDSGGLMLPVSYLYKPKSEDGTLVEILRYYDILYRLYVMGFQVLYNNDKFFQHIEKWESAKCFKEIGMPLRHMAYVSAMRRAAKMIRRPNGDNTIFNGTRFNAEQWFFIAVQSRACAHSAKDKLHATDVNLQEIFKQNRFFQEAFQCRPGHKLYTHLDNMCKIFCVFTDANPRKVAKGYRENLCGNGYLTVRFLLEEEPPFR</sequence>
<dbReference type="Gene3D" id="3.40.390.10">
    <property type="entry name" value="Collagenase (Catalytic Domain)"/>
    <property type="match status" value="1"/>
</dbReference>
<evidence type="ECO:0000313" key="3">
    <source>
        <dbReference type="Proteomes" id="UP001175271"/>
    </source>
</evidence>
<evidence type="ECO:0008006" key="4">
    <source>
        <dbReference type="Google" id="ProtNLM"/>
    </source>
</evidence>